<dbReference type="Gene3D" id="1.10.443.10">
    <property type="entry name" value="Intergrase catalytic core"/>
    <property type="match status" value="1"/>
</dbReference>
<dbReference type="PROSITE" id="PS51898">
    <property type="entry name" value="TYR_RECOMBINASE"/>
    <property type="match status" value="1"/>
</dbReference>
<dbReference type="InterPro" id="IPR002104">
    <property type="entry name" value="Integrase_catalytic"/>
</dbReference>
<dbReference type="Pfam" id="PF13495">
    <property type="entry name" value="Phage_int_SAM_4"/>
    <property type="match status" value="1"/>
</dbReference>
<dbReference type="RefSeq" id="WP_136577891.1">
    <property type="nucleotide sequence ID" value="NZ_STFF01000003.1"/>
</dbReference>
<comment type="caution">
    <text evidence="8">The sequence shown here is derived from an EMBL/GenBank/DDBJ whole genome shotgun (WGS) entry which is preliminary data.</text>
</comment>
<name>A0A4S8HY74_9BACT</name>
<evidence type="ECO:0000259" key="6">
    <source>
        <dbReference type="PROSITE" id="PS51898"/>
    </source>
</evidence>
<keyword evidence="4" id="KW-0233">DNA recombination</keyword>
<dbReference type="OrthoDB" id="9801717at2"/>
<protein>
    <submittedName>
        <fullName evidence="8">Integrase</fullName>
    </submittedName>
</protein>
<accession>A0A4S8HY74</accession>
<dbReference type="InterPro" id="IPR010998">
    <property type="entry name" value="Integrase_recombinase_N"/>
</dbReference>
<dbReference type="GO" id="GO:0015074">
    <property type="term" value="P:DNA integration"/>
    <property type="evidence" value="ECO:0007669"/>
    <property type="project" value="UniProtKB-KW"/>
</dbReference>
<dbReference type="GO" id="GO:0006310">
    <property type="term" value="P:DNA recombination"/>
    <property type="evidence" value="ECO:0007669"/>
    <property type="project" value="UniProtKB-KW"/>
</dbReference>
<keyword evidence="10" id="KW-1185">Reference proteome</keyword>
<proteinExistence type="inferred from homology"/>
<dbReference type="Pfam" id="PF00589">
    <property type="entry name" value="Phage_integrase"/>
    <property type="match status" value="1"/>
</dbReference>
<evidence type="ECO:0000313" key="10">
    <source>
        <dbReference type="Proteomes" id="UP000306918"/>
    </source>
</evidence>
<dbReference type="InterPro" id="IPR011010">
    <property type="entry name" value="DNA_brk_join_enz"/>
</dbReference>
<evidence type="ECO:0000259" key="7">
    <source>
        <dbReference type="PROSITE" id="PS51900"/>
    </source>
</evidence>
<dbReference type="PANTHER" id="PTHR30349:SF64">
    <property type="entry name" value="PROPHAGE INTEGRASE INTD-RELATED"/>
    <property type="match status" value="1"/>
</dbReference>
<evidence type="ECO:0000256" key="4">
    <source>
        <dbReference type="ARBA" id="ARBA00023172"/>
    </source>
</evidence>
<dbReference type="GO" id="GO:0003677">
    <property type="term" value="F:DNA binding"/>
    <property type="evidence" value="ECO:0007669"/>
    <property type="project" value="UniProtKB-UniRule"/>
</dbReference>
<dbReference type="AlphaFoldDB" id="A0A4S8HY74"/>
<dbReference type="InterPro" id="IPR044068">
    <property type="entry name" value="CB"/>
</dbReference>
<dbReference type="InterPro" id="IPR013762">
    <property type="entry name" value="Integrase-like_cat_sf"/>
</dbReference>
<evidence type="ECO:0000313" key="9">
    <source>
        <dbReference type="EMBL" id="THU39762.1"/>
    </source>
</evidence>
<dbReference type="InterPro" id="IPR004107">
    <property type="entry name" value="Integrase_SAM-like_N"/>
</dbReference>
<feature type="domain" description="Tyr recombinase" evidence="6">
    <location>
        <begin position="124"/>
        <end position="299"/>
    </location>
</feature>
<dbReference type="EMBL" id="STFF01000003">
    <property type="protein sequence ID" value="THU39759.1"/>
    <property type="molecule type" value="Genomic_DNA"/>
</dbReference>
<keyword evidence="2" id="KW-0229">DNA integration</keyword>
<dbReference type="PANTHER" id="PTHR30349">
    <property type="entry name" value="PHAGE INTEGRASE-RELATED"/>
    <property type="match status" value="1"/>
</dbReference>
<dbReference type="SUPFAM" id="SSF56349">
    <property type="entry name" value="DNA breaking-rejoining enzymes"/>
    <property type="match status" value="1"/>
</dbReference>
<dbReference type="Gene3D" id="1.10.150.130">
    <property type="match status" value="1"/>
</dbReference>
<organism evidence="8 10">
    <name type="scientific">Niastella caeni</name>
    <dbReference type="NCBI Taxonomy" id="2569763"/>
    <lineage>
        <taxon>Bacteria</taxon>
        <taxon>Pseudomonadati</taxon>
        <taxon>Bacteroidota</taxon>
        <taxon>Chitinophagia</taxon>
        <taxon>Chitinophagales</taxon>
        <taxon>Chitinophagaceae</taxon>
        <taxon>Niastella</taxon>
    </lineage>
</organism>
<dbReference type="Proteomes" id="UP000306918">
    <property type="component" value="Unassembled WGS sequence"/>
</dbReference>
<evidence type="ECO:0000256" key="3">
    <source>
        <dbReference type="ARBA" id="ARBA00023125"/>
    </source>
</evidence>
<sequence>MSVFQPSITTIQQNRLKIQTTISSVNKHVLPAMEQVLKLKAYSSSTIRTYLNEMTQLLTIVKDMPADELTPDMLKRYLIYCYEKLGLKENTLHSRINAMKFYYEKVLRREKFFWEIPRPKKQLILPKILSEDELARLFNALNNLKHKAMLFTAYSAGLRVSEITALKIKHIDSGRMQIFVENAKGKKDRYVNLSPVLLDILRSYIKNYTPQPKEYLFESEQTGTLYPIRTIQKIFQTAKGKAGIKKEVGIHSLRHSFATHLLEKGTDIKYIKDLLGHFNIKTTERYLHISKKALINIESPLDDL</sequence>
<keyword evidence="3 5" id="KW-0238">DNA-binding</keyword>
<reference evidence="8 10" key="1">
    <citation type="submission" date="2019-04" db="EMBL/GenBank/DDBJ databases">
        <title>Niastella caeni sp. nov., isolated from activated sludge.</title>
        <authorList>
            <person name="Sheng M."/>
        </authorList>
    </citation>
    <scope>NUCLEOTIDE SEQUENCE [LARGE SCALE GENOMIC DNA]</scope>
    <source>
        <strain evidence="8 10">HX-2-15</strain>
    </source>
</reference>
<dbReference type="PROSITE" id="PS51900">
    <property type="entry name" value="CB"/>
    <property type="match status" value="1"/>
</dbReference>
<evidence type="ECO:0000313" key="8">
    <source>
        <dbReference type="EMBL" id="THU39759.1"/>
    </source>
</evidence>
<gene>
    <name evidence="8" type="ORF">FAM09_14815</name>
    <name evidence="9" type="ORF">FAM09_14835</name>
</gene>
<dbReference type="InterPro" id="IPR050090">
    <property type="entry name" value="Tyrosine_recombinase_XerCD"/>
</dbReference>
<feature type="domain" description="Core-binding (CB)" evidence="7">
    <location>
        <begin position="27"/>
        <end position="107"/>
    </location>
</feature>
<comment type="similarity">
    <text evidence="1">Belongs to the 'phage' integrase family.</text>
</comment>
<evidence type="ECO:0000256" key="5">
    <source>
        <dbReference type="PROSITE-ProRule" id="PRU01248"/>
    </source>
</evidence>
<evidence type="ECO:0000256" key="2">
    <source>
        <dbReference type="ARBA" id="ARBA00022908"/>
    </source>
</evidence>
<dbReference type="EMBL" id="STFF01000003">
    <property type="protein sequence ID" value="THU39762.1"/>
    <property type="molecule type" value="Genomic_DNA"/>
</dbReference>
<evidence type="ECO:0000256" key="1">
    <source>
        <dbReference type="ARBA" id="ARBA00008857"/>
    </source>
</evidence>